<keyword evidence="2" id="KW-1185">Reference proteome</keyword>
<sequence length="166" mass="18809">MKVTTAIVGLVVVPGPWEAPHLPRSPHTQGQGYREAVDDEILTRCRLKVCREEGDREAVEKRLGFGQSWSHGVFLKTMNMKSLKDIWWLAETMDGRLIWNQVRIIHQVLDLCDLIRLGLYLSGVHGDLSLGLSQLTLGDTDLPLQHRYHPNTPDIFSYVPDPEKGT</sequence>
<proteinExistence type="predicted"/>
<gene>
    <name evidence="1" type="ORF">MUK42_18192</name>
</gene>
<reference evidence="1" key="1">
    <citation type="submission" date="2022-05" db="EMBL/GenBank/DDBJ databases">
        <title>The Musa troglodytarum L. genome provides insights into the mechanism of non-climacteric behaviour and enrichment of carotenoids.</title>
        <authorList>
            <person name="Wang J."/>
        </authorList>
    </citation>
    <scope>NUCLEOTIDE SEQUENCE</scope>
    <source>
        <tissue evidence="1">Leaf</tissue>
    </source>
</reference>
<accession>A0A9E7H2Z1</accession>
<dbReference type="EMBL" id="CP097510">
    <property type="protein sequence ID" value="URE22632.1"/>
    <property type="molecule type" value="Genomic_DNA"/>
</dbReference>
<organism evidence="1 2">
    <name type="scientific">Musa troglodytarum</name>
    <name type="common">fe'i banana</name>
    <dbReference type="NCBI Taxonomy" id="320322"/>
    <lineage>
        <taxon>Eukaryota</taxon>
        <taxon>Viridiplantae</taxon>
        <taxon>Streptophyta</taxon>
        <taxon>Embryophyta</taxon>
        <taxon>Tracheophyta</taxon>
        <taxon>Spermatophyta</taxon>
        <taxon>Magnoliopsida</taxon>
        <taxon>Liliopsida</taxon>
        <taxon>Zingiberales</taxon>
        <taxon>Musaceae</taxon>
        <taxon>Musa</taxon>
    </lineage>
</organism>
<protein>
    <submittedName>
        <fullName evidence="1">Uncharacterized protein</fullName>
    </submittedName>
</protein>
<name>A0A9E7H2Z1_9LILI</name>
<dbReference type="Proteomes" id="UP001055439">
    <property type="component" value="Chromosome 8"/>
</dbReference>
<evidence type="ECO:0000313" key="2">
    <source>
        <dbReference type="Proteomes" id="UP001055439"/>
    </source>
</evidence>
<dbReference type="AlphaFoldDB" id="A0A9E7H2Z1"/>
<evidence type="ECO:0000313" key="1">
    <source>
        <dbReference type="EMBL" id="URE22632.1"/>
    </source>
</evidence>